<sequence>MGVISELRMQILENLGILEPRLIAPTWLLYCETKSTDVSAKKRESGDMINPDDQIYTKTFSNGSHQSEKDYYTVVLSFSERFGIQGIKIFKDSGDSPELAYKALLRQVAFEMTARNHIPM</sequence>
<dbReference type="HOGENOM" id="CLU_2049234_0_0_1"/>
<protein>
    <submittedName>
        <fullName evidence="1">Uncharacterized protein</fullName>
    </submittedName>
</protein>
<evidence type="ECO:0000313" key="1">
    <source>
        <dbReference type="EMBL" id="KEQ78089.1"/>
    </source>
</evidence>
<proteinExistence type="predicted"/>
<name>A0A074X2W1_9PEZI</name>
<dbReference type="GeneID" id="25412918"/>
<reference evidence="1 2" key="1">
    <citation type="journal article" date="2014" name="BMC Genomics">
        <title>Genome sequencing of four Aureobasidium pullulans varieties: biotechnological potential, stress tolerance, and description of new species.</title>
        <authorList>
            <person name="Gostin Ar C."/>
            <person name="Ohm R.A."/>
            <person name="Kogej T."/>
            <person name="Sonjak S."/>
            <person name="Turk M."/>
            <person name="Zajc J."/>
            <person name="Zalar P."/>
            <person name="Grube M."/>
            <person name="Sun H."/>
            <person name="Han J."/>
            <person name="Sharma A."/>
            <person name="Chiniquy J."/>
            <person name="Ngan C.Y."/>
            <person name="Lipzen A."/>
            <person name="Barry K."/>
            <person name="Grigoriev I.V."/>
            <person name="Gunde-Cimerman N."/>
        </authorList>
    </citation>
    <scope>NUCLEOTIDE SEQUENCE [LARGE SCALE GENOMIC DNA]</scope>
    <source>
        <strain evidence="1 2">CBS 147.97</strain>
    </source>
</reference>
<accession>A0A074X2W1</accession>
<keyword evidence="2" id="KW-1185">Reference proteome</keyword>
<dbReference type="AlphaFoldDB" id="A0A074X2W1"/>
<organism evidence="1 2">
    <name type="scientific">Aureobasidium namibiae CBS 147.97</name>
    <dbReference type="NCBI Taxonomy" id="1043004"/>
    <lineage>
        <taxon>Eukaryota</taxon>
        <taxon>Fungi</taxon>
        <taxon>Dikarya</taxon>
        <taxon>Ascomycota</taxon>
        <taxon>Pezizomycotina</taxon>
        <taxon>Dothideomycetes</taxon>
        <taxon>Dothideomycetidae</taxon>
        <taxon>Dothideales</taxon>
        <taxon>Saccotheciaceae</taxon>
        <taxon>Aureobasidium</taxon>
    </lineage>
</organism>
<dbReference type="Proteomes" id="UP000027730">
    <property type="component" value="Unassembled WGS sequence"/>
</dbReference>
<dbReference type="EMBL" id="KL584702">
    <property type="protein sequence ID" value="KEQ78089.1"/>
    <property type="molecule type" value="Genomic_DNA"/>
</dbReference>
<gene>
    <name evidence="1" type="ORF">M436DRAFT_60023</name>
</gene>
<dbReference type="RefSeq" id="XP_013432141.1">
    <property type="nucleotide sequence ID" value="XM_013576687.1"/>
</dbReference>
<dbReference type="OrthoDB" id="3838638at2759"/>
<evidence type="ECO:0000313" key="2">
    <source>
        <dbReference type="Proteomes" id="UP000027730"/>
    </source>
</evidence>